<evidence type="ECO:0000256" key="3">
    <source>
        <dbReference type="ARBA" id="ARBA00023157"/>
    </source>
</evidence>
<evidence type="ECO:0000313" key="7">
    <source>
        <dbReference type="EMBL" id="WZN42571.1"/>
    </source>
</evidence>
<gene>
    <name evidence="7" type="ORF">WJU16_05925</name>
</gene>
<dbReference type="CDD" id="cd02966">
    <property type="entry name" value="TlpA_like_family"/>
    <property type="match status" value="1"/>
</dbReference>
<proteinExistence type="predicted"/>
<protein>
    <submittedName>
        <fullName evidence="7">TlpA disulfide reductase family protein</fullName>
    </submittedName>
</protein>
<evidence type="ECO:0000256" key="1">
    <source>
        <dbReference type="ARBA" id="ARBA00004196"/>
    </source>
</evidence>
<dbReference type="InterPro" id="IPR036249">
    <property type="entry name" value="Thioredoxin-like_sf"/>
</dbReference>
<dbReference type="RefSeq" id="WP_341837405.1">
    <property type="nucleotide sequence ID" value="NZ_CP149822.1"/>
</dbReference>
<dbReference type="Gene3D" id="3.40.30.10">
    <property type="entry name" value="Glutaredoxin"/>
    <property type="match status" value="1"/>
</dbReference>
<keyword evidence="8" id="KW-1185">Reference proteome</keyword>
<name>A0ABZ2YS05_9BACT</name>
<organism evidence="7 8">
    <name type="scientific">Chitinophaga pollutisoli</name>
    <dbReference type="NCBI Taxonomy" id="3133966"/>
    <lineage>
        <taxon>Bacteria</taxon>
        <taxon>Pseudomonadati</taxon>
        <taxon>Bacteroidota</taxon>
        <taxon>Chitinophagia</taxon>
        <taxon>Chitinophagales</taxon>
        <taxon>Chitinophagaceae</taxon>
        <taxon>Chitinophaga</taxon>
    </lineage>
</organism>
<dbReference type="InterPro" id="IPR013740">
    <property type="entry name" value="Redoxin"/>
</dbReference>
<comment type="subcellular location">
    <subcellularLocation>
        <location evidence="1">Cell envelope</location>
    </subcellularLocation>
</comment>
<dbReference type="Pfam" id="PF08534">
    <property type="entry name" value="Redoxin"/>
    <property type="match status" value="1"/>
</dbReference>
<dbReference type="EMBL" id="CP149822">
    <property type="protein sequence ID" value="WZN42571.1"/>
    <property type="molecule type" value="Genomic_DNA"/>
</dbReference>
<keyword evidence="5" id="KW-1133">Transmembrane helix</keyword>
<keyword evidence="4" id="KW-0676">Redox-active center</keyword>
<keyword evidence="5" id="KW-0472">Membrane</keyword>
<dbReference type="PANTHER" id="PTHR42852">
    <property type="entry name" value="THIOL:DISULFIDE INTERCHANGE PROTEIN DSBE"/>
    <property type="match status" value="1"/>
</dbReference>
<keyword evidence="5" id="KW-0812">Transmembrane</keyword>
<keyword evidence="2" id="KW-0201">Cytochrome c-type biogenesis</keyword>
<feature type="transmembrane region" description="Helical" evidence="5">
    <location>
        <begin position="7"/>
        <end position="26"/>
    </location>
</feature>
<evidence type="ECO:0000313" key="8">
    <source>
        <dbReference type="Proteomes" id="UP001485459"/>
    </source>
</evidence>
<dbReference type="SUPFAM" id="SSF52833">
    <property type="entry name" value="Thioredoxin-like"/>
    <property type="match status" value="1"/>
</dbReference>
<dbReference type="Proteomes" id="UP001485459">
    <property type="component" value="Chromosome"/>
</dbReference>
<accession>A0ABZ2YS05</accession>
<sequence length="366" mass="41411">MQNKKWYLIRGIAIVFGLIAYISIYAQKDAKFQLSCKIDGLPDGAIVNLIDREMNIITTAIAKAGNFKMEGFIEGDANYYFLQLDSTITTSASKAIWLVNKPLTLNASLSRWPEITLIGSEPQDEYLRMKAVSDTTTVEKMKFELWFEFIKNNPNSIFVGDLIRKVCDGNQKREFYDQLSDRAKNSFAGKELFDDIKSTENFRKFSDQIKKGYPIPNFSLTSVDGKEVKILDVAAKSTYTLIDFWASWCGPCRDAIPNLKAVFNSYKSTGFNIIGISIDNKVSDWQKAIREDQTPWIHCIDNLESVTKKLFNVIAIPGYVLIDNKGRIVSIDVVGKEALVVNNDKLGHKELSKDLNSILETLYTVK</sequence>
<dbReference type="InterPro" id="IPR013766">
    <property type="entry name" value="Thioredoxin_domain"/>
</dbReference>
<evidence type="ECO:0000256" key="2">
    <source>
        <dbReference type="ARBA" id="ARBA00022748"/>
    </source>
</evidence>
<dbReference type="InterPro" id="IPR050553">
    <property type="entry name" value="Thioredoxin_ResA/DsbE_sf"/>
</dbReference>
<dbReference type="PANTHER" id="PTHR42852:SF6">
    <property type="entry name" value="THIOL:DISULFIDE INTERCHANGE PROTEIN DSBE"/>
    <property type="match status" value="1"/>
</dbReference>
<keyword evidence="3" id="KW-1015">Disulfide bond</keyword>
<reference evidence="8" key="1">
    <citation type="submission" date="2024-03" db="EMBL/GenBank/DDBJ databases">
        <title>Chitinophaga horti sp. nov., isolated from garden soil.</title>
        <authorList>
            <person name="Lee D.S."/>
            <person name="Han D.M."/>
            <person name="Baek J.H."/>
            <person name="Choi D.G."/>
            <person name="Jeon J.H."/>
            <person name="Jeon C.O."/>
        </authorList>
    </citation>
    <scope>NUCLEOTIDE SEQUENCE [LARGE SCALE GENOMIC DNA]</scope>
    <source>
        <strain evidence="8">GPA1</strain>
    </source>
</reference>
<dbReference type="PROSITE" id="PS51352">
    <property type="entry name" value="THIOREDOXIN_2"/>
    <property type="match status" value="1"/>
</dbReference>
<feature type="domain" description="Thioredoxin" evidence="6">
    <location>
        <begin position="209"/>
        <end position="360"/>
    </location>
</feature>
<evidence type="ECO:0000256" key="5">
    <source>
        <dbReference type="SAM" id="Phobius"/>
    </source>
</evidence>
<evidence type="ECO:0000259" key="6">
    <source>
        <dbReference type="PROSITE" id="PS51352"/>
    </source>
</evidence>
<evidence type="ECO:0000256" key="4">
    <source>
        <dbReference type="ARBA" id="ARBA00023284"/>
    </source>
</evidence>